<feature type="domain" description="ERAP1-like C-terminal" evidence="2">
    <location>
        <begin position="153"/>
        <end position="468"/>
    </location>
</feature>
<evidence type="ECO:0000256" key="1">
    <source>
        <dbReference type="ARBA" id="ARBA00010136"/>
    </source>
</evidence>
<gene>
    <name evidence="3" type="ORF">CITCOLO1_LOCUS16949</name>
</gene>
<accession>A0ABP0YVY7</accession>
<keyword evidence="4" id="KW-1185">Reference proteome</keyword>
<dbReference type="InterPro" id="IPR024571">
    <property type="entry name" value="ERAP1-like_C_dom"/>
</dbReference>
<name>A0ABP0YVY7_9ROSI</name>
<dbReference type="Proteomes" id="UP001642487">
    <property type="component" value="Chromosome 6"/>
</dbReference>
<sequence length="496" mass="56541">MWTQFLQHTASGLVIDALEESHPIEKSLSKYIKRYAWKNAKTDDLWAVISEESGTQINLMMDTWTKQMGYPVISVKSRDNAVEFEQSHFLLSGQHSDSQWIIPITLSLGSYNKQKNFLLETKFHEADISKDFAGATTTTTTETIPNTGDENFWIKVNISQSGFYRVKYDDKLASQLRKAIENNLLSETDRFGILDDAYALCQAGQQSLASVLSLIDVYRKELDCIVTSRIIYVCNGIINIAAEAIPDSVFELKQFFINVLQFSATWEPISDEDHSSAVLRGRLYRALASFDDDKTHEEAMQRFQAYIRDRKTPLLSADTKMAAYLAVIRKATVSSRYGFESMLQLYKEADTAEETEEILRVLSACPDPDLLVEALDLLVSDEVREQDIVYGLAGISFQGRHRAWKWFKENWEPSFNKYGATIMLTNFVRDIITPFCSNEEADEIEAFFATHPHESVAMDLKQSLEQVRIKARWVEFIRQDPSLPDLIQKLAAEASS</sequence>
<dbReference type="Gene3D" id="1.10.390.10">
    <property type="entry name" value="Neutral Protease Domain 2"/>
    <property type="match status" value="1"/>
</dbReference>
<dbReference type="EMBL" id="OZ021740">
    <property type="protein sequence ID" value="CAK9324707.1"/>
    <property type="molecule type" value="Genomic_DNA"/>
</dbReference>
<evidence type="ECO:0000313" key="3">
    <source>
        <dbReference type="EMBL" id="CAK9324707.1"/>
    </source>
</evidence>
<comment type="similarity">
    <text evidence="1">Belongs to the peptidase M1 family.</text>
</comment>
<protein>
    <recommendedName>
        <fullName evidence="2">ERAP1-like C-terminal domain-containing protein</fullName>
    </recommendedName>
</protein>
<dbReference type="InterPro" id="IPR027268">
    <property type="entry name" value="Peptidase_M4/M1_CTD_sf"/>
</dbReference>
<evidence type="ECO:0000259" key="2">
    <source>
        <dbReference type="Pfam" id="PF11838"/>
    </source>
</evidence>
<dbReference type="PANTHER" id="PTHR11533:SF274">
    <property type="entry name" value="AMINOPEPTIDASE"/>
    <property type="match status" value="1"/>
</dbReference>
<dbReference type="SUPFAM" id="SSF55486">
    <property type="entry name" value="Metalloproteases ('zincins'), catalytic domain"/>
    <property type="match status" value="1"/>
</dbReference>
<dbReference type="Gene3D" id="1.25.50.20">
    <property type="match status" value="1"/>
</dbReference>
<dbReference type="Pfam" id="PF11838">
    <property type="entry name" value="ERAP1_C"/>
    <property type="match status" value="1"/>
</dbReference>
<evidence type="ECO:0000313" key="4">
    <source>
        <dbReference type="Proteomes" id="UP001642487"/>
    </source>
</evidence>
<dbReference type="PANTHER" id="PTHR11533">
    <property type="entry name" value="PROTEASE M1 ZINC METALLOPROTEASE"/>
    <property type="match status" value="1"/>
</dbReference>
<proteinExistence type="inferred from homology"/>
<dbReference type="Gene3D" id="2.60.40.1910">
    <property type="match status" value="1"/>
</dbReference>
<dbReference type="InterPro" id="IPR050344">
    <property type="entry name" value="Peptidase_M1_aminopeptidases"/>
</dbReference>
<reference evidence="3 4" key="1">
    <citation type="submission" date="2024-03" db="EMBL/GenBank/DDBJ databases">
        <authorList>
            <person name="Gkanogiannis A."/>
            <person name="Becerra Lopez-Lavalle L."/>
        </authorList>
    </citation>
    <scope>NUCLEOTIDE SEQUENCE [LARGE SCALE GENOMIC DNA]</scope>
</reference>
<organism evidence="3 4">
    <name type="scientific">Citrullus colocynthis</name>
    <name type="common">colocynth</name>
    <dbReference type="NCBI Taxonomy" id="252529"/>
    <lineage>
        <taxon>Eukaryota</taxon>
        <taxon>Viridiplantae</taxon>
        <taxon>Streptophyta</taxon>
        <taxon>Embryophyta</taxon>
        <taxon>Tracheophyta</taxon>
        <taxon>Spermatophyta</taxon>
        <taxon>Magnoliopsida</taxon>
        <taxon>eudicotyledons</taxon>
        <taxon>Gunneridae</taxon>
        <taxon>Pentapetalae</taxon>
        <taxon>rosids</taxon>
        <taxon>fabids</taxon>
        <taxon>Cucurbitales</taxon>
        <taxon>Cucurbitaceae</taxon>
        <taxon>Benincaseae</taxon>
        <taxon>Citrullus</taxon>
    </lineage>
</organism>